<reference evidence="4" key="1">
    <citation type="submission" date="2016-10" db="EMBL/GenBank/DDBJ databases">
        <authorList>
            <person name="Varghese N."/>
            <person name="Submissions S."/>
        </authorList>
    </citation>
    <scope>NUCLEOTIDE SEQUENCE [LARGE SCALE GENOMIC DNA]</scope>
    <source>
        <strain evidence="4">CGMCC 4.3147</strain>
    </source>
</reference>
<sequence>MSKDLFRAQRAVVARIAVTPADRAAETWADLAPDSPGYPDRLADYLRRIIKDPVVREALAVSSSSLSETLDRFEAGEATPVPKLERAAFATTRYLLRMCTRATPFGLFAGVAAGGFGAAAQAALGEDHRKWARVDTGWLAEAAEGMECRPEVRARLRLVANNLRRERGDRLELFYTQEKEHAAGFREAGSSSIRRTPAVAAAMRLARRPISYRDLEAALGRELPGAEPDAIAGLVDDLVRRRFLLSDLPPHPTDTEPADHFAAKLAGTPVAPVLDAAREAGEAYCRTPLGAGRPELRAMTEVLSAHHPTRYPPVQVELRYDGDFTLPPAVAREMERVAAAVYRIAPKPLPPNLNEYHGDYLERYGVEQAVPVLDLLDPATGLDAPAGYRIPASSRETRSDASSPFDAERAAALNELAWTAVRDRGELVLDEGAVDRLSGPQPVRVPDATELCFRLFAASLADLDEGRFTAAMSPIGGPTRPGAMAGRFMHMFDGGSGLADPAGRTRHGREVQLLCTPVTERNRNVATVPRLPLPSLPMGVFEDEPAAIDIEDLAVRADHHGFYLVRLSTGDVVRPVLPHMLNTRHQYPNVVQLLLDIEQSSAAPAARWWDWGRLDRLPYLPRVRYGRTVLSPARWRPGAALGRDEDRLDDRLSAWRERWDVPARVEAVLRDQRLELNLDSGLHRTMLQRELHRSPDLVLHESLTGEGAGLRWLDGRAAEFIVQLDAADPAPARPDRVAVAPPPSAIRYEPGTEWLYAKLYAVERSHDDVLCRSLPALLADLPSGVDRWFFIRYRDPEPHLRLRFHGDPEAVNGALLPALARWAAAARGSGLIRRFALDTYEPEVNRYGGPEALAAAERFFHADSEAVIGQLQRRAAGLRHLPPELLAAVNHVDILRSIGEWDWMRWAAETLPTAAEDRFERHLRDYVDPAGEWTRLFAEPGGRGLADCWTARAGAGAELGRFLLSGDLSGEEFDSILRSVLHMHANRMTGVHKPLEYRALDLVRERAHAFRARAAARA</sequence>
<evidence type="ECO:0000313" key="3">
    <source>
        <dbReference type="EMBL" id="SDK94907.1"/>
    </source>
</evidence>
<dbReference type="EMBL" id="FNGF01000002">
    <property type="protein sequence ID" value="SDK94907.1"/>
    <property type="molecule type" value="Genomic_DNA"/>
</dbReference>
<dbReference type="InterPro" id="IPR006827">
    <property type="entry name" value="Lant_deHydtase_N"/>
</dbReference>
<evidence type="ECO:0000259" key="1">
    <source>
        <dbReference type="Pfam" id="PF04738"/>
    </source>
</evidence>
<dbReference type="Proteomes" id="UP000198662">
    <property type="component" value="Unassembled WGS sequence"/>
</dbReference>
<dbReference type="OrthoDB" id="1273722at2"/>
<evidence type="ECO:0000313" key="4">
    <source>
        <dbReference type="Proteomes" id="UP000198662"/>
    </source>
</evidence>
<gene>
    <name evidence="3" type="ORF">SAMN05216298_2175</name>
</gene>
<keyword evidence="4" id="KW-1185">Reference proteome</keyword>
<dbReference type="STRING" id="380244.SAMN05216298_2175"/>
<name>A0A1G9G2V9_9ACTN</name>
<dbReference type="NCBIfam" id="TIGR03891">
    <property type="entry name" value="thiopep_ocin"/>
    <property type="match status" value="1"/>
</dbReference>
<dbReference type="Pfam" id="PF14028">
    <property type="entry name" value="Lant_dehydr_C"/>
    <property type="match status" value="1"/>
</dbReference>
<proteinExistence type="predicted"/>
<dbReference type="RefSeq" id="WP_091047510.1">
    <property type="nucleotide sequence ID" value="NZ_FNGF01000002.1"/>
</dbReference>
<organism evidence="3 4">
    <name type="scientific">Glycomyces sambucus</name>
    <dbReference type="NCBI Taxonomy" id="380244"/>
    <lineage>
        <taxon>Bacteria</taxon>
        <taxon>Bacillati</taxon>
        <taxon>Actinomycetota</taxon>
        <taxon>Actinomycetes</taxon>
        <taxon>Glycomycetales</taxon>
        <taxon>Glycomycetaceae</taxon>
        <taxon>Glycomyces</taxon>
    </lineage>
</organism>
<dbReference type="Pfam" id="PF04738">
    <property type="entry name" value="Lant_dehydr_N"/>
    <property type="match status" value="1"/>
</dbReference>
<feature type="domain" description="Thiopeptide-type bacteriocin biosynthesis" evidence="2">
    <location>
        <begin position="754"/>
        <end position="1004"/>
    </location>
</feature>
<feature type="domain" description="Lantibiotic dehydratase N-terminal" evidence="1">
    <location>
        <begin position="51"/>
        <end position="687"/>
    </location>
</feature>
<protein>
    <submittedName>
        <fullName evidence="3">Thiopeptide-type bacteriocin biosynthesis domain-containing protein</fullName>
    </submittedName>
</protein>
<dbReference type="InterPro" id="IPR023809">
    <property type="entry name" value="Thiopep_bacteriocin_synth_dom"/>
</dbReference>
<accession>A0A1G9G2V9</accession>
<dbReference type="AlphaFoldDB" id="A0A1G9G2V9"/>
<evidence type="ECO:0000259" key="2">
    <source>
        <dbReference type="Pfam" id="PF14028"/>
    </source>
</evidence>